<dbReference type="PANTHER" id="PTHR46791:SF13">
    <property type="entry name" value="CLR5 DOMAIN-CONTAINING PROTEIN"/>
    <property type="match status" value="1"/>
</dbReference>
<name>A0A210R558_MIZYE</name>
<protein>
    <recommendedName>
        <fullName evidence="1">Integrase core domain-containing protein</fullName>
    </recommendedName>
</protein>
<feature type="domain" description="Integrase core" evidence="1">
    <location>
        <begin position="9"/>
        <end position="117"/>
    </location>
</feature>
<dbReference type="PANTHER" id="PTHR46791">
    <property type="entry name" value="EXPRESSED PROTEIN"/>
    <property type="match status" value="1"/>
</dbReference>
<reference evidence="2 3" key="1">
    <citation type="journal article" date="2017" name="Nat. Ecol. Evol.">
        <title>Scallop genome provides insights into evolution of bilaterian karyotype and development.</title>
        <authorList>
            <person name="Wang S."/>
            <person name="Zhang J."/>
            <person name="Jiao W."/>
            <person name="Li J."/>
            <person name="Xun X."/>
            <person name="Sun Y."/>
            <person name="Guo X."/>
            <person name="Huan P."/>
            <person name="Dong B."/>
            <person name="Zhang L."/>
            <person name="Hu X."/>
            <person name="Sun X."/>
            <person name="Wang J."/>
            <person name="Zhao C."/>
            <person name="Wang Y."/>
            <person name="Wang D."/>
            <person name="Huang X."/>
            <person name="Wang R."/>
            <person name="Lv J."/>
            <person name="Li Y."/>
            <person name="Zhang Z."/>
            <person name="Liu B."/>
            <person name="Lu W."/>
            <person name="Hui Y."/>
            <person name="Liang J."/>
            <person name="Zhou Z."/>
            <person name="Hou R."/>
            <person name="Li X."/>
            <person name="Liu Y."/>
            <person name="Li H."/>
            <person name="Ning X."/>
            <person name="Lin Y."/>
            <person name="Zhao L."/>
            <person name="Xing Q."/>
            <person name="Dou J."/>
            <person name="Li Y."/>
            <person name="Mao J."/>
            <person name="Guo H."/>
            <person name="Dou H."/>
            <person name="Li T."/>
            <person name="Mu C."/>
            <person name="Jiang W."/>
            <person name="Fu Q."/>
            <person name="Fu X."/>
            <person name="Miao Y."/>
            <person name="Liu J."/>
            <person name="Yu Q."/>
            <person name="Li R."/>
            <person name="Liao H."/>
            <person name="Li X."/>
            <person name="Kong Y."/>
            <person name="Jiang Z."/>
            <person name="Chourrout D."/>
            <person name="Li R."/>
            <person name="Bao Z."/>
        </authorList>
    </citation>
    <scope>NUCLEOTIDE SEQUENCE [LARGE SCALE GENOMIC DNA]</scope>
    <source>
        <strain evidence="2 3">PY_sf001</strain>
    </source>
</reference>
<accession>A0A210R558</accession>
<dbReference type="STRING" id="6573.A0A210R558"/>
<dbReference type="Proteomes" id="UP000242188">
    <property type="component" value="Unassembled WGS sequence"/>
</dbReference>
<organism evidence="2 3">
    <name type="scientific">Mizuhopecten yessoensis</name>
    <name type="common">Japanese scallop</name>
    <name type="synonym">Patinopecten yessoensis</name>
    <dbReference type="NCBI Taxonomy" id="6573"/>
    <lineage>
        <taxon>Eukaryota</taxon>
        <taxon>Metazoa</taxon>
        <taxon>Spiralia</taxon>
        <taxon>Lophotrochozoa</taxon>
        <taxon>Mollusca</taxon>
        <taxon>Bivalvia</taxon>
        <taxon>Autobranchia</taxon>
        <taxon>Pteriomorphia</taxon>
        <taxon>Pectinida</taxon>
        <taxon>Pectinoidea</taxon>
        <taxon>Pectinidae</taxon>
        <taxon>Mizuhopecten</taxon>
    </lineage>
</organism>
<keyword evidence="3" id="KW-1185">Reference proteome</keyword>
<dbReference type="AlphaFoldDB" id="A0A210R558"/>
<dbReference type="Pfam" id="PF24764">
    <property type="entry name" value="rva_4"/>
    <property type="match status" value="1"/>
</dbReference>
<sequence>MDAVSELGGCPQLVRGDMGTENGHLARMQTLLSGEESFLYGASMHNQRIESFWCILRKECSQFWMDTLRTLKDHGDFTGDAIDTSLIQFCFSTLVQRDLDNIASVWNTHTIRPSKNQNVPHGRPAVLFSMPEVFRPGIT</sequence>
<gene>
    <name evidence="2" type="ORF">KP79_PYT20971</name>
</gene>
<evidence type="ECO:0000259" key="1">
    <source>
        <dbReference type="Pfam" id="PF24764"/>
    </source>
</evidence>
<proteinExistence type="predicted"/>
<dbReference type="InterPro" id="IPR058913">
    <property type="entry name" value="Integrase_dom_put"/>
</dbReference>
<dbReference type="EMBL" id="NEDP02000370">
    <property type="protein sequence ID" value="OWF56044.1"/>
    <property type="molecule type" value="Genomic_DNA"/>
</dbReference>
<evidence type="ECO:0000313" key="2">
    <source>
        <dbReference type="EMBL" id="OWF56044.1"/>
    </source>
</evidence>
<comment type="caution">
    <text evidence="2">The sequence shown here is derived from an EMBL/GenBank/DDBJ whole genome shotgun (WGS) entry which is preliminary data.</text>
</comment>
<dbReference type="OrthoDB" id="6141539at2759"/>
<evidence type="ECO:0000313" key="3">
    <source>
        <dbReference type="Proteomes" id="UP000242188"/>
    </source>
</evidence>